<keyword evidence="2" id="KW-1185">Reference proteome</keyword>
<organism evidence="1 2">
    <name type="scientific">Holothuria leucospilota</name>
    <name type="common">Black long sea cucumber</name>
    <name type="synonym">Mertensiothuria leucospilota</name>
    <dbReference type="NCBI Taxonomy" id="206669"/>
    <lineage>
        <taxon>Eukaryota</taxon>
        <taxon>Metazoa</taxon>
        <taxon>Echinodermata</taxon>
        <taxon>Eleutherozoa</taxon>
        <taxon>Echinozoa</taxon>
        <taxon>Holothuroidea</taxon>
        <taxon>Aspidochirotacea</taxon>
        <taxon>Aspidochirotida</taxon>
        <taxon>Holothuriidae</taxon>
        <taxon>Holothuria</taxon>
    </lineage>
</organism>
<proteinExistence type="predicted"/>
<dbReference type="EMBL" id="JAIZAY010000623">
    <property type="protein sequence ID" value="KAJ8018112.1"/>
    <property type="molecule type" value="Genomic_DNA"/>
</dbReference>
<evidence type="ECO:0000313" key="1">
    <source>
        <dbReference type="EMBL" id="KAJ8018112.1"/>
    </source>
</evidence>
<reference evidence="1" key="1">
    <citation type="submission" date="2021-10" db="EMBL/GenBank/DDBJ databases">
        <title>Tropical sea cucumber genome reveals ecological adaptation and Cuvierian tubules defense mechanism.</title>
        <authorList>
            <person name="Chen T."/>
        </authorList>
    </citation>
    <scope>NUCLEOTIDE SEQUENCE</scope>
    <source>
        <strain evidence="1">Nanhai2018</strain>
        <tissue evidence="1">Muscle</tissue>
    </source>
</reference>
<sequence length="86" mass="10061">MHLFRGEHSQALQMIQEEKTKFDDSSGNQVKIRVQLGLQQASCHFICGQYMRKRGVSPPGPQPLRLPLVRSPRTMDHMLHMFRFLR</sequence>
<evidence type="ECO:0000313" key="2">
    <source>
        <dbReference type="Proteomes" id="UP001152320"/>
    </source>
</evidence>
<name>A0A9Q0Y923_HOLLE</name>
<comment type="caution">
    <text evidence="1">The sequence shown here is derived from an EMBL/GenBank/DDBJ whole genome shotgun (WGS) entry which is preliminary data.</text>
</comment>
<dbReference type="Proteomes" id="UP001152320">
    <property type="component" value="Unassembled WGS sequence"/>
</dbReference>
<dbReference type="AlphaFoldDB" id="A0A9Q0Y923"/>
<protein>
    <submittedName>
        <fullName evidence="1">Uncharacterized protein</fullName>
    </submittedName>
</protein>
<accession>A0A9Q0Y923</accession>
<gene>
    <name evidence="1" type="ORF">HOLleu_44074</name>
</gene>